<dbReference type="Proteomes" id="UP000886523">
    <property type="component" value="Unassembled WGS sequence"/>
</dbReference>
<reference evidence="2" key="1">
    <citation type="journal article" date="2020" name="Nat. Commun.">
        <title>Large-scale genome sequencing of mycorrhizal fungi provides insights into the early evolution of symbiotic traits.</title>
        <authorList>
            <person name="Miyauchi S."/>
            <person name="Kiss E."/>
            <person name="Kuo A."/>
            <person name="Drula E."/>
            <person name="Kohler A."/>
            <person name="Sanchez-Garcia M."/>
            <person name="Morin E."/>
            <person name="Andreopoulos B."/>
            <person name="Barry K.W."/>
            <person name="Bonito G."/>
            <person name="Buee M."/>
            <person name="Carver A."/>
            <person name="Chen C."/>
            <person name="Cichocki N."/>
            <person name="Clum A."/>
            <person name="Culley D."/>
            <person name="Crous P.W."/>
            <person name="Fauchery L."/>
            <person name="Girlanda M."/>
            <person name="Hayes R.D."/>
            <person name="Keri Z."/>
            <person name="LaButti K."/>
            <person name="Lipzen A."/>
            <person name="Lombard V."/>
            <person name="Magnuson J."/>
            <person name="Maillard F."/>
            <person name="Murat C."/>
            <person name="Nolan M."/>
            <person name="Ohm R.A."/>
            <person name="Pangilinan J."/>
            <person name="Pereira M.F."/>
            <person name="Perotto S."/>
            <person name="Peter M."/>
            <person name="Pfister S."/>
            <person name="Riley R."/>
            <person name="Sitrit Y."/>
            <person name="Stielow J.B."/>
            <person name="Szollosi G."/>
            <person name="Zifcakova L."/>
            <person name="Stursova M."/>
            <person name="Spatafora J.W."/>
            <person name="Tedersoo L."/>
            <person name="Vaario L.M."/>
            <person name="Yamada A."/>
            <person name="Yan M."/>
            <person name="Wang P."/>
            <person name="Xu J."/>
            <person name="Bruns T."/>
            <person name="Baldrian P."/>
            <person name="Vilgalys R."/>
            <person name="Dunand C."/>
            <person name="Henrissat B."/>
            <person name="Grigoriev I.V."/>
            <person name="Hibbett D."/>
            <person name="Nagy L.G."/>
            <person name="Martin F.M."/>
        </authorList>
    </citation>
    <scope>NUCLEOTIDE SEQUENCE</scope>
    <source>
        <strain evidence="2">UP504</strain>
    </source>
</reference>
<keyword evidence="1" id="KW-0812">Transmembrane</keyword>
<name>A0A9P6B3W3_9AGAM</name>
<feature type="transmembrane region" description="Helical" evidence="1">
    <location>
        <begin position="126"/>
        <end position="146"/>
    </location>
</feature>
<gene>
    <name evidence="2" type="ORF">BS47DRAFT_568502</name>
</gene>
<evidence type="ECO:0000313" key="2">
    <source>
        <dbReference type="EMBL" id="KAF9517100.1"/>
    </source>
</evidence>
<keyword evidence="3" id="KW-1185">Reference proteome</keyword>
<evidence type="ECO:0000313" key="3">
    <source>
        <dbReference type="Proteomes" id="UP000886523"/>
    </source>
</evidence>
<dbReference type="AlphaFoldDB" id="A0A9P6B3W3"/>
<comment type="caution">
    <text evidence="2">The sequence shown here is derived from an EMBL/GenBank/DDBJ whole genome shotgun (WGS) entry which is preliminary data.</text>
</comment>
<proteinExistence type="predicted"/>
<evidence type="ECO:0000256" key="1">
    <source>
        <dbReference type="SAM" id="Phobius"/>
    </source>
</evidence>
<accession>A0A9P6B3W3</accession>
<sequence length="150" mass="16289">MPNSPRPKIGSDADRMASALIEECQGDRICQSADRNINVLAMDYHAKDRQASLRDVTGASQRGFPPLKMSGTSRENLRWANHNGRYTIKGAERGVGQGRSRLPSGVITYLRLGVSLGGRIPRSAHVIVVVSIVVIISILCKGGWMFSIAT</sequence>
<protein>
    <submittedName>
        <fullName evidence="2">Uncharacterized protein</fullName>
    </submittedName>
</protein>
<dbReference type="EMBL" id="MU128934">
    <property type="protein sequence ID" value="KAF9517100.1"/>
    <property type="molecule type" value="Genomic_DNA"/>
</dbReference>
<keyword evidence="1" id="KW-0472">Membrane</keyword>
<organism evidence="2 3">
    <name type="scientific">Hydnum rufescens UP504</name>
    <dbReference type="NCBI Taxonomy" id="1448309"/>
    <lineage>
        <taxon>Eukaryota</taxon>
        <taxon>Fungi</taxon>
        <taxon>Dikarya</taxon>
        <taxon>Basidiomycota</taxon>
        <taxon>Agaricomycotina</taxon>
        <taxon>Agaricomycetes</taxon>
        <taxon>Cantharellales</taxon>
        <taxon>Hydnaceae</taxon>
        <taxon>Hydnum</taxon>
    </lineage>
</organism>
<keyword evidence="1" id="KW-1133">Transmembrane helix</keyword>